<dbReference type="SMART" id="SM00231">
    <property type="entry name" value="FA58C"/>
    <property type="match status" value="1"/>
</dbReference>
<proteinExistence type="predicted"/>
<feature type="domain" description="Peptidase S1" evidence="8">
    <location>
        <begin position="457"/>
        <end position="699"/>
    </location>
</feature>
<dbReference type="GO" id="GO:0004252">
    <property type="term" value="F:serine-type endopeptidase activity"/>
    <property type="evidence" value="ECO:0007669"/>
    <property type="project" value="InterPro"/>
</dbReference>
<feature type="chain" id="PRO_5028341718" evidence="6">
    <location>
        <begin position="23"/>
        <end position="704"/>
    </location>
</feature>
<dbReference type="SUPFAM" id="SSF50494">
    <property type="entry name" value="Trypsin-like serine proteases"/>
    <property type="match status" value="2"/>
</dbReference>
<dbReference type="InterPro" id="IPR018114">
    <property type="entry name" value="TRYPSIN_HIS"/>
</dbReference>
<dbReference type="InterPro" id="IPR000421">
    <property type="entry name" value="FA58C"/>
</dbReference>
<dbReference type="InParanoid" id="A0A6P8I264"/>
<dbReference type="GO" id="GO:0006508">
    <property type="term" value="P:proteolysis"/>
    <property type="evidence" value="ECO:0007669"/>
    <property type="project" value="UniProtKB-KW"/>
</dbReference>
<dbReference type="InterPro" id="IPR009003">
    <property type="entry name" value="Peptidase_S1_PA"/>
</dbReference>
<dbReference type="FunFam" id="2.40.10.10:FF:000003">
    <property type="entry name" value="Transmembrane serine protease 3"/>
    <property type="match status" value="2"/>
</dbReference>
<dbReference type="Gene3D" id="2.40.10.10">
    <property type="entry name" value="Trypsin-like serine proteases"/>
    <property type="match status" value="2"/>
</dbReference>
<evidence type="ECO:0000313" key="9">
    <source>
        <dbReference type="Proteomes" id="UP000515163"/>
    </source>
</evidence>
<sequence>MTFCFDLLWYSCLLNCMYFVSGESRISSGTKGCDVALGMQNGWIEDMDVTASSFMSLDHDPGRARLNSTSAWVPARHDVSELLQIHFVRETNVSGIGIQGHPNMDRWVTKYKLDYSIDGITWSSYPEVLEGSTDRNSVVHSRLDALLTVHYLRVKPVEWNVAIALRLEVYGCMEDLRPCGKRPMFKTTPQARIIKGTTATPYTWPWQVEVTLNNTEHWCGASIIDPHWIITAGHCVDIYSSEAVGERVLRLAEHDRMTLEGYEKYIVPDRMYLHPGYVIGGAYTPGYYDVALMHLKERLEFSDRIQPVCLPNEDDEWFEDGKMCFISGWGKTSAGSNGTYSRVLQQLQVPLVSLEVCNRNISYDGRIPQQFFCAGYEAGGRDACFGDSGGPFVCQNEAGDWVLRGLVSWGDECALPHKYGVYTDVQRMLPFIESVMYGVPKCGVRFLPEGIGGQSRIVGGREARANSWPWQVDILSIVNKTEHYCGGSLLNPSWVLTSAHCFYKYKNISNFEIRIGEHDERKFEGYEEIIAGENYYIHPGFVLGDSQYPGHFDVALIKLKRPAVFYKRVLSVCLPEVTSNLTTGTSCYVTGWGKTAENETRYSPVLNELQVDLVSKEVCNRNTSYNGTIPEEYFCAGFSEGGLDSCSGDSGGPLVCTNEEGQYVLRGVVSWGYGCARPDKYGVYLDVRRILPFIEDTIRRNTTK</sequence>
<dbReference type="Gene3D" id="2.60.120.260">
    <property type="entry name" value="Galactose-binding domain-like"/>
    <property type="match status" value="1"/>
</dbReference>
<dbReference type="InterPro" id="IPR001254">
    <property type="entry name" value="Trypsin_dom"/>
</dbReference>
<dbReference type="KEGG" id="aten:116295304"/>
<evidence type="ECO:0000256" key="3">
    <source>
        <dbReference type="ARBA" id="ARBA00022825"/>
    </source>
</evidence>
<dbReference type="CDD" id="cd00057">
    <property type="entry name" value="FA58C"/>
    <property type="match status" value="1"/>
</dbReference>
<evidence type="ECO:0000313" key="10">
    <source>
        <dbReference type="RefSeq" id="XP_031558945.1"/>
    </source>
</evidence>
<dbReference type="InterPro" id="IPR001314">
    <property type="entry name" value="Peptidase_S1A"/>
</dbReference>
<dbReference type="PRINTS" id="PR00722">
    <property type="entry name" value="CHYMOTRYPSIN"/>
</dbReference>
<dbReference type="FunFam" id="2.60.120.260:FF:000016">
    <property type="entry name" value="Contactin-associated protein-like 4 isoform 1"/>
    <property type="match status" value="1"/>
</dbReference>
<feature type="domain" description="Peptidase S1" evidence="8">
    <location>
        <begin position="193"/>
        <end position="437"/>
    </location>
</feature>
<dbReference type="InterPro" id="IPR033116">
    <property type="entry name" value="TRYPSIN_SER"/>
</dbReference>
<organism evidence="9 10">
    <name type="scientific">Actinia tenebrosa</name>
    <name type="common">Australian red waratah sea anemone</name>
    <dbReference type="NCBI Taxonomy" id="6105"/>
    <lineage>
        <taxon>Eukaryota</taxon>
        <taxon>Metazoa</taxon>
        <taxon>Cnidaria</taxon>
        <taxon>Anthozoa</taxon>
        <taxon>Hexacorallia</taxon>
        <taxon>Actiniaria</taxon>
        <taxon>Actiniidae</taxon>
        <taxon>Actinia</taxon>
    </lineage>
</organism>
<dbReference type="SMART" id="SM00020">
    <property type="entry name" value="Tryp_SPc"/>
    <property type="match status" value="2"/>
</dbReference>
<feature type="domain" description="F5/8 type C" evidence="7">
    <location>
        <begin position="33"/>
        <end position="172"/>
    </location>
</feature>
<feature type="signal peptide" evidence="6">
    <location>
        <begin position="1"/>
        <end position="22"/>
    </location>
</feature>
<dbReference type="OrthoDB" id="10012881at2759"/>
<dbReference type="InterPro" id="IPR008979">
    <property type="entry name" value="Galactose-bd-like_sf"/>
</dbReference>
<dbReference type="GeneID" id="116295304"/>
<accession>A0A6P8I264</accession>
<dbReference type="RefSeq" id="XP_031558945.1">
    <property type="nucleotide sequence ID" value="XM_031703085.1"/>
</dbReference>
<keyword evidence="1 5" id="KW-0645">Protease</keyword>
<dbReference type="PANTHER" id="PTHR24252">
    <property type="entry name" value="ACROSIN-RELATED"/>
    <property type="match status" value="1"/>
</dbReference>
<dbReference type="PROSITE" id="PS50240">
    <property type="entry name" value="TRYPSIN_DOM"/>
    <property type="match status" value="2"/>
</dbReference>
<dbReference type="SUPFAM" id="SSF49785">
    <property type="entry name" value="Galactose-binding domain-like"/>
    <property type="match status" value="1"/>
</dbReference>
<evidence type="ECO:0000259" key="8">
    <source>
        <dbReference type="PROSITE" id="PS50240"/>
    </source>
</evidence>
<reference evidence="10" key="1">
    <citation type="submission" date="2025-08" db="UniProtKB">
        <authorList>
            <consortium name="RefSeq"/>
        </authorList>
    </citation>
    <scope>IDENTIFICATION</scope>
</reference>
<evidence type="ECO:0000259" key="7">
    <source>
        <dbReference type="PROSITE" id="PS50022"/>
    </source>
</evidence>
<protein>
    <submittedName>
        <fullName evidence="10">Transmembrane protease serine 9-like</fullName>
    </submittedName>
</protein>
<evidence type="ECO:0000256" key="1">
    <source>
        <dbReference type="ARBA" id="ARBA00022670"/>
    </source>
</evidence>
<dbReference type="InterPro" id="IPR043504">
    <property type="entry name" value="Peptidase_S1_PA_chymotrypsin"/>
</dbReference>
<gene>
    <name evidence="10" type="primary">LOC116295304</name>
</gene>
<dbReference type="Proteomes" id="UP000515163">
    <property type="component" value="Unplaced"/>
</dbReference>
<keyword evidence="2 5" id="KW-0378">Hydrolase</keyword>
<dbReference type="AlphaFoldDB" id="A0A6P8I264"/>
<evidence type="ECO:0000256" key="6">
    <source>
        <dbReference type="SAM" id="SignalP"/>
    </source>
</evidence>
<dbReference type="PROSITE" id="PS00135">
    <property type="entry name" value="TRYPSIN_SER"/>
    <property type="match status" value="2"/>
</dbReference>
<name>A0A6P8I264_ACTTE</name>
<dbReference type="PANTHER" id="PTHR24252:SF7">
    <property type="entry name" value="HYALIN"/>
    <property type="match status" value="1"/>
</dbReference>
<dbReference type="Pfam" id="PF00089">
    <property type="entry name" value="Trypsin"/>
    <property type="match status" value="2"/>
</dbReference>
<keyword evidence="4" id="KW-1015">Disulfide bond</keyword>
<dbReference type="CDD" id="cd00190">
    <property type="entry name" value="Tryp_SPc"/>
    <property type="match status" value="2"/>
</dbReference>
<dbReference type="PROSITE" id="PS50022">
    <property type="entry name" value="FA58C_3"/>
    <property type="match status" value="1"/>
</dbReference>
<evidence type="ECO:0000256" key="2">
    <source>
        <dbReference type="ARBA" id="ARBA00022801"/>
    </source>
</evidence>
<keyword evidence="9" id="KW-1185">Reference proteome</keyword>
<keyword evidence="3 5" id="KW-0720">Serine protease</keyword>
<evidence type="ECO:0000256" key="5">
    <source>
        <dbReference type="RuleBase" id="RU363034"/>
    </source>
</evidence>
<keyword evidence="6" id="KW-0732">Signal</keyword>
<dbReference type="PROSITE" id="PS00134">
    <property type="entry name" value="TRYPSIN_HIS"/>
    <property type="match status" value="1"/>
</dbReference>
<dbReference type="Pfam" id="PF00754">
    <property type="entry name" value="F5_F8_type_C"/>
    <property type="match status" value="1"/>
</dbReference>
<dbReference type="PROSITE" id="PS01286">
    <property type="entry name" value="FA58C_2"/>
    <property type="match status" value="1"/>
</dbReference>
<evidence type="ECO:0000256" key="4">
    <source>
        <dbReference type="ARBA" id="ARBA00023157"/>
    </source>
</evidence>